<comment type="cofactor">
    <cofactor evidence="1">
        <name>a divalent metal cation</name>
        <dbReference type="ChEBI" id="CHEBI:60240"/>
    </cofactor>
</comment>
<dbReference type="InterPro" id="IPR013527">
    <property type="entry name" value="YicC-like_N"/>
</dbReference>
<keyword evidence="4" id="KW-0378">Hydrolase</keyword>
<dbReference type="Pfam" id="PF08340">
    <property type="entry name" value="YicC-like_C"/>
    <property type="match status" value="1"/>
</dbReference>
<dbReference type="RefSeq" id="WP_041088954.1">
    <property type="nucleotide sequence ID" value="NZ_JXRP01000018.1"/>
</dbReference>
<name>A0A0C2RSU1_9BACL</name>
<evidence type="ECO:0000256" key="3">
    <source>
        <dbReference type="ARBA" id="ARBA00022759"/>
    </source>
</evidence>
<dbReference type="STRING" id="889306.KP78_23730"/>
<comment type="caution">
    <text evidence="8">The sequence shown here is derived from an EMBL/GenBank/DDBJ whole genome shotgun (WGS) entry which is preliminary data.</text>
</comment>
<sequence>MVLSMTGFGRGIAESKRHMVTVEMKSVNHRFLECFIRMPRQFVKREDKFKKTIGQYIKRGKVDVFVTISGGELLNRSLNIDWQLLDAYHDFVKEAKNRYRISQDITLDHLLSRPDLVTIEETEEMDEEIESLIIQALEEAANRLCFMRSNEGKELEKDLRLHLQSFKQVTDEAKQICPTITSKYRERIEKRMKDYVNGEIDENRILIEVAVFAEKIDVTEELTRLNSHLTQFEIALNKEEPIGRRLDFLTQEMNREVNTIGSKANDAELVSLVVDLKSVLEKIREQVQNIE</sequence>
<dbReference type="AlphaFoldDB" id="A0A0C2RSU1"/>
<keyword evidence="2" id="KW-0540">Nuclease</keyword>
<dbReference type="Proteomes" id="UP000031938">
    <property type="component" value="Unassembled WGS sequence"/>
</dbReference>
<evidence type="ECO:0000259" key="7">
    <source>
        <dbReference type="Pfam" id="PF08340"/>
    </source>
</evidence>
<gene>
    <name evidence="8" type="ORF">KP78_23730</name>
</gene>
<dbReference type="InterPro" id="IPR005229">
    <property type="entry name" value="YicC/YloC-like"/>
</dbReference>
<evidence type="ECO:0000259" key="6">
    <source>
        <dbReference type="Pfam" id="PF03755"/>
    </source>
</evidence>
<dbReference type="Pfam" id="PF03755">
    <property type="entry name" value="YicC-like_N"/>
    <property type="match status" value="1"/>
</dbReference>
<dbReference type="PANTHER" id="PTHR30636:SF3">
    <property type="entry name" value="UPF0701 PROTEIN YICC"/>
    <property type="match status" value="1"/>
</dbReference>
<organism evidence="8 9">
    <name type="scientific">Jeotgalibacillus soli</name>
    <dbReference type="NCBI Taxonomy" id="889306"/>
    <lineage>
        <taxon>Bacteria</taxon>
        <taxon>Bacillati</taxon>
        <taxon>Bacillota</taxon>
        <taxon>Bacilli</taxon>
        <taxon>Bacillales</taxon>
        <taxon>Caryophanaceae</taxon>
        <taxon>Jeotgalibacillus</taxon>
    </lineage>
</organism>
<dbReference type="OrthoDB" id="9771229at2"/>
<dbReference type="EMBL" id="JXRP01000018">
    <property type="protein sequence ID" value="KIL44829.1"/>
    <property type="molecule type" value="Genomic_DNA"/>
</dbReference>
<proteinExistence type="inferred from homology"/>
<accession>A0A0C2RSU1</accession>
<protein>
    <recommendedName>
        <fullName evidence="10">Stress-induced protein</fullName>
    </recommendedName>
</protein>
<evidence type="ECO:0000313" key="8">
    <source>
        <dbReference type="EMBL" id="KIL44829.1"/>
    </source>
</evidence>
<reference evidence="8 9" key="1">
    <citation type="submission" date="2015-01" db="EMBL/GenBank/DDBJ databases">
        <title>Genome sequencing of Jeotgalibacillus soli.</title>
        <authorList>
            <person name="Goh K.M."/>
            <person name="Chan K.-G."/>
            <person name="Yaakop A.S."/>
            <person name="Ee R."/>
            <person name="Gan H.M."/>
            <person name="Chan C.S."/>
        </authorList>
    </citation>
    <scope>NUCLEOTIDE SEQUENCE [LARGE SCALE GENOMIC DNA]</scope>
    <source>
        <strain evidence="8 9">P9</strain>
    </source>
</reference>
<evidence type="ECO:0008006" key="10">
    <source>
        <dbReference type="Google" id="ProtNLM"/>
    </source>
</evidence>
<dbReference type="PANTHER" id="PTHR30636">
    <property type="entry name" value="UPF0701 PROTEIN YICC"/>
    <property type="match status" value="1"/>
</dbReference>
<dbReference type="PATRIC" id="fig|889306.3.peg.2385"/>
<keyword evidence="9" id="KW-1185">Reference proteome</keyword>
<evidence type="ECO:0000256" key="5">
    <source>
        <dbReference type="ARBA" id="ARBA00035648"/>
    </source>
</evidence>
<evidence type="ECO:0000256" key="4">
    <source>
        <dbReference type="ARBA" id="ARBA00022801"/>
    </source>
</evidence>
<evidence type="ECO:0000256" key="2">
    <source>
        <dbReference type="ARBA" id="ARBA00022722"/>
    </source>
</evidence>
<feature type="domain" description="Endoribonuclease YicC-like C-terminal" evidence="7">
    <location>
        <begin position="175"/>
        <end position="291"/>
    </location>
</feature>
<feature type="domain" description="Endoribonuclease YicC-like N-terminal" evidence="6">
    <location>
        <begin position="3"/>
        <end position="156"/>
    </location>
</feature>
<evidence type="ECO:0000256" key="1">
    <source>
        <dbReference type="ARBA" id="ARBA00001968"/>
    </source>
</evidence>
<evidence type="ECO:0000313" key="9">
    <source>
        <dbReference type="Proteomes" id="UP000031938"/>
    </source>
</evidence>
<dbReference type="InterPro" id="IPR013551">
    <property type="entry name" value="YicC-like_C"/>
</dbReference>
<dbReference type="GO" id="GO:0016787">
    <property type="term" value="F:hydrolase activity"/>
    <property type="evidence" value="ECO:0007669"/>
    <property type="project" value="UniProtKB-KW"/>
</dbReference>
<dbReference type="GO" id="GO:0004521">
    <property type="term" value="F:RNA endonuclease activity"/>
    <property type="evidence" value="ECO:0007669"/>
    <property type="project" value="InterPro"/>
</dbReference>
<keyword evidence="3" id="KW-0255">Endonuclease</keyword>
<comment type="similarity">
    <text evidence="5">Belongs to the YicC/YloC family.</text>
</comment>
<dbReference type="NCBIfam" id="TIGR00255">
    <property type="entry name" value="YicC/YloC family endoribonuclease"/>
    <property type="match status" value="1"/>
</dbReference>